<feature type="region of interest" description="Disordered" evidence="2">
    <location>
        <begin position="267"/>
        <end position="348"/>
    </location>
</feature>
<evidence type="ECO:0000256" key="1">
    <source>
        <dbReference type="PROSITE-ProRule" id="PRU00175"/>
    </source>
</evidence>
<accession>X6NVD2</accession>
<feature type="compositionally biased region" description="Basic and acidic residues" evidence="2">
    <location>
        <begin position="188"/>
        <end position="207"/>
    </location>
</feature>
<name>X6NVD2_RETFI</name>
<dbReference type="Gene3D" id="3.30.40.10">
    <property type="entry name" value="Zinc/RING finger domain, C3HC4 (zinc finger)"/>
    <property type="match status" value="1"/>
</dbReference>
<comment type="caution">
    <text evidence="5">The sequence shown here is derived from an EMBL/GenBank/DDBJ whole genome shotgun (WGS) entry which is preliminary data.</text>
</comment>
<proteinExistence type="predicted"/>
<sequence>AFIRNVKEKKKKKKKNMIVTTTILSIGWNDHCKEPLKFWVLLYTCRHFVSIPLRIFMLSIHNSKQQHEAITAYFFFFFFCGCQMIQISRIVNILTFLWFLVGQSFLFTSKSCQSSAPVVWYYCLSIVVIVYIFLALPFLIVVAICICLPCVLIVLRFFAEPEGANNEVIKSLPTRVFKQLDAVKEKSKIKKQEKEKSESKTEEHEKVDEDGDDDENKPGCAICMADYGDGDVLNTLPCGHEFHKECVAKWLPIKKICPLCRYDVTKKQPSNANPSDHINNNNNRNNNRNTDNTNDNDNNNNNNNNIHVDDNHMHNNVANSLPSRTTDVSHPPVGNNARPMEEDALEQA</sequence>
<feature type="transmembrane region" description="Helical" evidence="3">
    <location>
        <begin position="119"/>
        <end position="152"/>
    </location>
</feature>
<evidence type="ECO:0000256" key="2">
    <source>
        <dbReference type="SAM" id="MobiDB-lite"/>
    </source>
</evidence>
<feature type="compositionally biased region" description="Low complexity" evidence="2">
    <location>
        <begin position="270"/>
        <end position="306"/>
    </location>
</feature>
<dbReference type="GO" id="GO:0008270">
    <property type="term" value="F:zinc ion binding"/>
    <property type="evidence" value="ECO:0007669"/>
    <property type="project" value="UniProtKB-KW"/>
</dbReference>
<dbReference type="PANTHER" id="PTHR46225:SF19">
    <property type="entry name" value="RING-TYPE DOMAIN-CONTAINING PROTEIN"/>
    <property type="match status" value="1"/>
</dbReference>
<protein>
    <submittedName>
        <fullName evidence="5">Zinc finger (C3HC4-type RING finger) family protein</fullName>
    </submittedName>
</protein>
<dbReference type="AlphaFoldDB" id="X6NVD2"/>
<dbReference type="EMBL" id="ASPP01005810">
    <property type="protein sequence ID" value="ETO29843.1"/>
    <property type="molecule type" value="Genomic_DNA"/>
</dbReference>
<keyword evidence="1" id="KW-0862">Zinc</keyword>
<keyword evidence="3" id="KW-0472">Membrane</keyword>
<dbReference type="OrthoDB" id="9984778at2759"/>
<feature type="transmembrane region" description="Helical" evidence="3">
    <location>
        <begin position="72"/>
        <end position="99"/>
    </location>
</feature>
<evidence type="ECO:0000313" key="5">
    <source>
        <dbReference type="EMBL" id="ETO29843.1"/>
    </source>
</evidence>
<dbReference type="FunFam" id="3.30.40.10:FF:000388">
    <property type="entry name" value="Putative RING zinc finger domain superfamily protein"/>
    <property type="match status" value="1"/>
</dbReference>
<evidence type="ECO:0000256" key="3">
    <source>
        <dbReference type="SAM" id="Phobius"/>
    </source>
</evidence>
<evidence type="ECO:0000313" key="6">
    <source>
        <dbReference type="Proteomes" id="UP000023152"/>
    </source>
</evidence>
<evidence type="ECO:0000259" key="4">
    <source>
        <dbReference type="PROSITE" id="PS50089"/>
    </source>
</evidence>
<feature type="non-terminal residue" evidence="5">
    <location>
        <position position="1"/>
    </location>
</feature>
<keyword evidence="1" id="KW-0479">Metal-binding</keyword>
<dbReference type="Proteomes" id="UP000023152">
    <property type="component" value="Unassembled WGS sequence"/>
</dbReference>
<dbReference type="InterPro" id="IPR013083">
    <property type="entry name" value="Znf_RING/FYVE/PHD"/>
</dbReference>
<dbReference type="Pfam" id="PF13639">
    <property type="entry name" value="zf-RING_2"/>
    <property type="match status" value="1"/>
</dbReference>
<keyword evidence="1" id="KW-0863">Zinc-finger</keyword>
<keyword evidence="6" id="KW-1185">Reference proteome</keyword>
<dbReference type="SUPFAM" id="SSF57850">
    <property type="entry name" value="RING/U-box"/>
    <property type="match status" value="1"/>
</dbReference>
<keyword evidence="3" id="KW-1133">Transmembrane helix</keyword>
<feature type="domain" description="RING-type" evidence="4">
    <location>
        <begin position="220"/>
        <end position="261"/>
    </location>
</feature>
<dbReference type="SMART" id="SM00184">
    <property type="entry name" value="RING"/>
    <property type="match status" value="1"/>
</dbReference>
<dbReference type="PANTHER" id="PTHR46225">
    <property type="entry name" value="C3H4 TYPE ZINC FINGER PROTEIN"/>
    <property type="match status" value="1"/>
</dbReference>
<gene>
    <name evidence="5" type="ORF">RFI_07277</name>
</gene>
<keyword evidence="3" id="KW-0812">Transmembrane</keyword>
<dbReference type="InterPro" id="IPR001841">
    <property type="entry name" value="Znf_RING"/>
</dbReference>
<organism evidence="5 6">
    <name type="scientific">Reticulomyxa filosa</name>
    <dbReference type="NCBI Taxonomy" id="46433"/>
    <lineage>
        <taxon>Eukaryota</taxon>
        <taxon>Sar</taxon>
        <taxon>Rhizaria</taxon>
        <taxon>Retaria</taxon>
        <taxon>Foraminifera</taxon>
        <taxon>Monothalamids</taxon>
        <taxon>Reticulomyxidae</taxon>
        <taxon>Reticulomyxa</taxon>
    </lineage>
</organism>
<dbReference type="PROSITE" id="PS50089">
    <property type="entry name" value="ZF_RING_2"/>
    <property type="match status" value="1"/>
</dbReference>
<feature type="region of interest" description="Disordered" evidence="2">
    <location>
        <begin position="188"/>
        <end position="214"/>
    </location>
</feature>
<reference evidence="5 6" key="1">
    <citation type="journal article" date="2013" name="Curr. Biol.">
        <title>The Genome of the Foraminiferan Reticulomyxa filosa.</title>
        <authorList>
            <person name="Glockner G."/>
            <person name="Hulsmann N."/>
            <person name="Schleicher M."/>
            <person name="Noegel A.A."/>
            <person name="Eichinger L."/>
            <person name="Gallinger C."/>
            <person name="Pawlowski J."/>
            <person name="Sierra R."/>
            <person name="Euteneuer U."/>
            <person name="Pillet L."/>
            <person name="Moustafa A."/>
            <person name="Platzer M."/>
            <person name="Groth M."/>
            <person name="Szafranski K."/>
            <person name="Schliwa M."/>
        </authorList>
    </citation>
    <scope>NUCLEOTIDE SEQUENCE [LARGE SCALE GENOMIC DNA]</scope>
</reference>
<dbReference type="OMA" id="NMGSVER"/>